<dbReference type="GO" id="GO:0045893">
    <property type="term" value="P:positive regulation of DNA-templated transcription"/>
    <property type="evidence" value="ECO:0007669"/>
    <property type="project" value="TreeGrafter"/>
</dbReference>
<keyword evidence="1" id="KW-0319">Glycerol metabolism</keyword>
<dbReference type="EMBL" id="SMAN01000002">
    <property type="protein sequence ID" value="TCT26479.1"/>
    <property type="molecule type" value="Genomic_DNA"/>
</dbReference>
<evidence type="ECO:0000313" key="2">
    <source>
        <dbReference type="EMBL" id="TCT26479.1"/>
    </source>
</evidence>
<dbReference type="RefSeq" id="WP_132370832.1">
    <property type="nucleotide sequence ID" value="NZ_SMAN01000002.1"/>
</dbReference>
<dbReference type="PANTHER" id="PTHR35787:SF1">
    <property type="entry name" value="GLYCEROL UPTAKE OPERON ANTITERMINATOR REGULATORY PROTEIN"/>
    <property type="match status" value="1"/>
</dbReference>
<keyword evidence="3" id="KW-1185">Reference proteome</keyword>
<dbReference type="GO" id="GO:0001072">
    <property type="term" value="F:transcription antitermination factor activity, RNA binding"/>
    <property type="evidence" value="ECO:0007669"/>
    <property type="project" value="TreeGrafter"/>
</dbReference>
<reference evidence="2 3" key="1">
    <citation type="submission" date="2019-03" db="EMBL/GenBank/DDBJ databases">
        <title>Genomic Encyclopedia of Type Strains, Phase IV (KMG-IV): sequencing the most valuable type-strain genomes for metagenomic binning, comparative biology and taxonomic classification.</title>
        <authorList>
            <person name="Goeker M."/>
        </authorList>
    </citation>
    <scope>NUCLEOTIDE SEQUENCE [LARGE SCALE GENOMIC DNA]</scope>
    <source>
        <strain evidence="2 3">DSM 25894</strain>
    </source>
</reference>
<dbReference type="Proteomes" id="UP000294650">
    <property type="component" value="Unassembled WGS sequence"/>
</dbReference>
<dbReference type="InterPro" id="IPR006699">
    <property type="entry name" value="GlpP"/>
</dbReference>
<dbReference type="AlphaFoldDB" id="A0A4R3NB16"/>
<evidence type="ECO:0000256" key="1">
    <source>
        <dbReference type="PIRNR" id="PIRNR016897"/>
    </source>
</evidence>
<organism evidence="2 3">
    <name type="scientific">Melghiribacillus thermohalophilus</name>
    <dbReference type="NCBI Taxonomy" id="1324956"/>
    <lineage>
        <taxon>Bacteria</taxon>
        <taxon>Bacillati</taxon>
        <taxon>Bacillota</taxon>
        <taxon>Bacilli</taxon>
        <taxon>Bacillales</taxon>
        <taxon>Bacillaceae</taxon>
        <taxon>Melghiribacillus</taxon>
    </lineage>
</organism>
<protein>
    <recommendedName>
        <fullName evidence="1">Glycerol uptake operon antiterminator regulatory protein</fullName>
    </recommendedName>
</protein>
<dbReference type="PIRSF" id="PIRSF016897">
    <property type="entry name" value="GlpP"/>
    <property type="match status" value="1"/>
</dbReference>
<accession>A0A4R3NB16</accession>
<dbReference type="Pfam" id="PF04309">
    <property type="entry name" value="G3P_antiterm"/>
    <property type="match status" value="1"/>
</dbReference>
<dbReference type="GO" id="GO:0003723">
    <property type="term" value="F:RNA binding"/>
    <property type="evidence" value="ECO:0007669"/>
    <property type="project" value="UniProtKB-KW"/>
</dbReference>
<sequence length="181" mass="20369">MIQLQGILPAVRNLRDFEKILSSNHEHVIFLETRLSQLASIVKYAKRYNKKVWLHVDLIQGLKTDEYGIEFLIRHLEVDGMISTKVNVISLAKKHHVTAVQRLFLLDSHALDHNLKMTGNVKPDYVEVLPGIIPRMIKEVSEKTGLPVIAGGLIRTSKDVEMALQAGASAVTTSHIDLWDC</sequence>
<dbReference type="GO" id="GO:0006071">
    <property type="term" value="P:glycerol metabolic process"/>
    <property type="evidence" value="ECO:0007669"/>
    <property type="project" value="UniProtKB-UniRule"/>
</dbReference>
<gene>
    <name evidence="2" type="ORF">EDD68_102181</name>
</gene>
<dbReference type="InterPro" id="IPR013785">
    <property type="entry name" value="Aldolase_TIM"/>
</dbReference>
<comment type="caution">
    <text evidence="2">The sequence shown here is derived from an EMBL/GenBank/DDBJ whole genome shotgun (WGS) entry which is preliminary data.</text>
</comment>
<keyword evidence="1" id="KW-0805">Transcription regulation</keyword>
<keyword evidence="1" id="KW-0804">Transcription</keyword>
<proteinExistence type="predicted"/>
<dbReference type="OrthoDB" id="9799580at2"/>
<dbReference type="Gene3D" id="3.20.20.70">
    <property type="entry name" value="Aldolase class I"/>
    <property type="match status" value="1"/>
</dbReference>
<keyword evidence="1" id="KW-0694">RNA-binding</keyword>
<dbReference type="SUPFAM" id="SSF110391">
    <property type="entry name" value="GlpP-like"/>
    <property type="match status" value="1"/>
</dbReference>
<dbReference type="PANTHER" id="PTHR35787">
    <property type="entry name" value="GLYCEROL UPTAKE OPERON ANTITERMINATOR REGULATORY PROTEIN"/>
    <property type="match status" value="1"/>
</dbReference>
<evidence type="ECO:0000313" key="3">
    <source>
        <dbReference type="Proteomes" id="UP000294650"/>
    </source>
</evidence>
<comment type="function">
    <text evidence="1">Regulates expression of the glpD operon. In the presence of glycerol 3-phosphate (G3P) causes antitermination of transcription of glpD at the inverted repeat of the leader region to enhance its transcription. Binds and stabilizes glpD leader mRNA.</text>
</comment>
<name>A0A4R3NB16_9BACI</name>